<dbReference type="InterPro" id="IPR013128">
    <property type="entry name" value="Peptidase_C1A"/>
</dbReference>
<dbReference type="Proteomes" id="UP000290204">
    <property type="component" value="Unassembled WGS sequence"/>
</dbReference>
<dbReference type="InterPro" id="IPR038765">
    <property type="entry name" value="Papain-like_cys_pep_sf"/>
</dbReference>
<dbReference type="RefSeq" id="WP_129132894.1">
    <property type="nucleotide sequence ID" value="NZ_SDHW01000010.1"/>
</dbReference>
<comment type="similarity">
    <text evidence="1">Belongs to the peptidase C1 family.</text>
</comment>
<dbReference type="InterPro" id="IPR000668">
    <property type="entry name" value="Peptidase_C1A_C"/>
</dbReference>
<evidence type="ECO:0000313" key="4">
    <source>
        <dbReference type="EMBL" id="RXK57495.1"/>
    </source>
</evidence>
<proteinExistence type="inferred from homology"/>
<dbReference type="GO" id="GO:0008234">
    <property type="term" value="F:cysteine-type peptidase activity"/>
    <property type="evidence" value="ECO:0007669"/>
    <property type="project" value="InterPro"/>
</dbReference>
<dbReference type="SMART" id="SM00645">
    <property type="entry name" value="Pept_C1"/>
    <property type="match status" value="1"/>
</dbReference>
<protein>
    <submittedName>
        <fullName evidence="4">Peptidase C1A papain</fullName>
    </submittedName>
</protein>
<organism evidence="4 5">
    <name type="scientific">Lacibacter luteus</name>
    <dbReference type="NCBI Taxonomy" id="2508719"/>
    <lineage>
        <taxon>Bacteria</taxon>
        <taxon>Pseudomonadati</taxon>
        <taxon>Bacteroidota</taxon>
        <taxon>Chitinophagia</taxon>
        <taxon>Chitinophagales</taxon>
        <taxon>Chitinophagaceae</taxon>
        <taxon>Lacibacter</taxon>
    </lineage>
</organism>
<evidence type="ECO:0000313" key="5">
    <source>
        <dbReference type="Proteomes" id="UP000290204"/>
    </source>
</evidence>
<feature type="compositionally biased region" description="Gly residues" evidence="2">
    <location>
        <begin position="19"/>
        <end position="32"/>
    </location>
</feature>
<evidence type="ECO:0000259" key="3">
    <source>
        <dbReference type="SMART" id="SM00645"/>
    </source>
</evidence>
<keyword evidence="5" id="KW-1185">Reference proteome</keyword>
<name>A0A4Q1CD83_9BACT</name>
<comment type="caution">
    <text evidence="4">The sequence shown here is derived from an EMBL/GenBank/DDBJ whole genome shotgun (WGS) entry which is preliminary data.</text>
</comment>
<dbReference type="GO" id="GO:0006508">
    <property type="term" value="P:proteolysis"/>
    <property type="evidence" value="ECO:0007669"/>
    <property type="project" value="InterPro"/>
</dbReference>
<evidence type="ECO:0000256" key="2">
    <source>
        <dbReference type="SAM" id="MobiDB-lite"/>
    </source>
</evidence>
<feature type="region of interest" description="Disordered" evidence="2">
    <location>
        <begin position="1"/>
        <end position="32"/>
    </location>
</feature>
<feature type="domain" description="Peptidase C1A papain C-terminal" evidence="3">
    <location>
        <begin position="117"/>
        <end position="344"/>
    </location>
</feature>
<sequence>MPIRMTDDPQDQQEQHSNDGGGGGNFPVGPGGGGRGGGGLLSLLPLLLNMFGRGGGGGKGIILLLVVAGGAYFLLGRGGCNVSDIASLATGGFLDPKQFEKAEIYEPLADDDTKNPLPESANLQRFCPTPQNQGSQGSCVAWSSAFAAHTILEATRTGKQPNEVAFSPSFMYNQIGLEGCQGSYIIRAMEFMTKRGDVPFDQFPYNDQDCQTQPGSNLQQEAQQFRMRGFNRLSLGDRNDAVDLQAIKQNLSQGAPVVIGMMVGQSFMQPMMGQDLWVPAPGDQSMMGFGGHAMCVVGYDDKKYSGSFLIMNSWGQEWGVNGFAWVRYGDFKNYVREAYGVNPMHSGNENVQQFACELGLVSVQYDGKKTIAGDYIALRNIGGNRFETTVPVRPGDKFKMELKNTTECYVYVFGKEVDGTSYTLFPYPRTDDPTKTKYSPFCGITGVRLFPKDKSMTPDSIGNRDVIAVVVSKNELDWYQLNQQISSDPSADFGSRLNRALGSSLIRNVRYSSTGKGTMRFDVTGDANNVVACIVEVTK</sequence>
<dbReference type="OrthoDB" id="3648721at2"/>
<dbReference type="AlphaFoldDB" id="A0A4Q1CD83"/>
<reference evidence="4 5" key="1">
    <citation type="submission" date="2019-01" db="EMBL/GenBank/DDBJ databases">
        <title>Lacibacter sp. strain TTM-7.</title>
        <authorList>
            <person name="Chen W.-M."/>
        </authorList>
    </citation>
    <scope>NUCLEOTIDE SEQUENCE [LARGE SCALE GENOMIC DNA]</scope>
    <source>
        <strain evidence="4 5">TTM-7</strain>
    </source>
</reference>
<accession>A0A4Q1CD83</accession>
<evidence type="ECO:0000256" key="1">
    <source>
        <dbReference type="ARBA" id="ARBA00008455"/>
    </source>
</evidence>
<dbReference type="Pfam" id="PF00112">
    <property type="entry name" value="Peptidase_C1"/>
    <property type="match status" value="1"/>
</dbReference>
<dbReference type="PANTHER" id="PTHR12411">
    <property type="entry name" value="CYSTEINE PROTEASE FAMILY C1-RELATED"/>
    <property type="match status" value="1"/>
</dbReference>
<dbReference type="EMBL" id="SDHW01000010">
    <property type="protein sequence ID" value="RXK57495.1"/>
    <property type="molecule type" value="Genomic_DNA"/>
</dbReference>
<gene>
    <name evidence="4" type="ORF">ESA94_20805</name>
</gene>
<dbReference type="SUPFAM" id="SSF54001">
    <property type="entry name" value="Cysteine proteinases"/>
    <property type="match status" value="1"/>
</dbReference>
<dbReference type="CDD" id="cd02619">
    <property type="entry name" value="Peptidase_C1"/>
    <property type="match status" value="1"/>
</dbReference>
<dbReference type="Gene3D" id="3.90.70.10">
    <property type="entry name" value="Cysteine proteinases"/>
    <property type="match status" value="1"/>
</dbReference>